<keyword evidence="2" id="KW-1185">Reference proteome</keyword>
<sequence>MMVQRVACTVELLNEAVGCNKSVLWKQRKCNVKSTVLISEHRVKETLGIRAGVRSQGWGYESRREIVCNMHTISAKEEVD</sequence>
<gene>
    <name evidence="1" type="ORF">QVD17_17189</name>
</gene>
<evidence type="ECO:0000313" key="2">
    <source>
        <dbReference type="Proteomes" id="UP001229421"/>
    </source>
</evidence>
<accession>A0AAD8P173</accession>
<dbReference type="Proteomes" id="UP001229421">
    <property type="component" value="Unassembled WGS sequence"/>
</dbReference>
<name>A0AAD8P173_TARER</name>
<organism evidence="1 2">
    <name type="scientific">Tagetes erecta</name>
    <name type="common">African marigold</name>
    <dbReference type="NCBI Taxonomy" id="13708"/>
    <lineage>
        <taxon>Eukaryota</taxon>
        <taxon>Viridiplantae</taxon>
        <taxon>Streptophyta</taxon>
        <taxon>Embryophyta</taxon>
        <taxon>Tracheophyta</taxon>
        <taxon>Spermatophyta</taxon>
        <taxon>Magnoliopsida</taxon>
        <taxon>eudicotyledons</taxon>
        <taxon>Gunneridae</taxon>
        <taxon>Pentapetalae</taxon>
        <taxon>asterids</taxon>
        <taxon>campanulids</taxon>
        <taxon>Asterales</taxon>
        <taxon>Asteraceae</taxon>
        <taxon>Asteroideae</taxon>
        <taxon>Heliantheae alliance</taxon>
        <taxon>Tageteae</taxon>
        <taxon>Tagetes</taxon>
    </lineage>
</organism>
<reference evidence="1" key="1">
    <citation type="journal article" date="2023" name="bioRxiv">
        <title>Improved chromosome-level genome assembly for marigold (Tagetes erecta).</title>
        <authorList>
            <person name="Jiang F."/>
            <person name="Yuan L."/>
            <person name="Wang S."/>
            <person name="Wang H."/>
            <person name="Xu D."/>
            <person name="Wang A."/>
            <person name="Fan W."/>
        </authorList>
    </citation>
    <scope>NUCLEOTIDE SEQUENCE</scope>
    <source>
        <strain evidence="1">WSJ</strain>
        <tissue evidence="1">Leaf</tissue>
    </source>
</reference>
<dbReference type="EMBL" id="JAUHHV010000004">
    <property type="protein sequence ID" value="KAK1428356.1"/>
    <property type="molecule type" value="Genomic_DNA"/>
</dbReference>
<comment type="caution">
    <text evidence="1">The sequence shown here is derived from an EMBL/GenBank/DDBJ whole genome shotgun (WGS) entry which is preliminary data.</text>
</comment>
<proteinExistence type="predicted"/>
<evidence type="ECO:0000313" key="1">
    <source>
        <dbReference type="EMBL" id="KAK1428356.1"/>
    </source>
</evidence>
<protein>
    <submittedName>
        <fullName evidence="1">Uncharacterized protein</fullName>
    </submittedName>
</protein>
<dbReference type="AlphaFoldDB" id="A0AAD8P173"/>